<dbReference type="EMBL" id="JBIUWZ010000014">
    <property type="protein sequence ID" value="MFJ2678815.1"/>
    <property type="molecule type" value="Genomic_DNA"/>
</dbReference>
<proteinExistence type="predicted"/>
<keyword evidence="3" id="KW-1185">Reference proteome</keyword>
<comment type="caution">
    <text evidence="2">The sequence shown here is derived from an EMBL/GenBank/DDBJ whole genome shotgun (WGS) entry which is preliminary data.</text>
</comment>
<organism evidence="2 3">
    <name type="scientific">Pseudomonas sivasensis</name>
    <dbReference type="NCBI Taxonomy" id="1880678"/>
    <lineage>
        <taxon>Bacteria</taxon>
        <taxon>Pseudomonadati</taxon>
        <taxon>Pseudomonadota</taxon>
        <taxon>Gammaproteobacteria</taxon>
        <taxon>Pseudomonadales</taxon>
        <taxon>Pseudomonadaceae</taxon>
        <taxon>Pseudomonas</taxon>
    </lineage>
</organism>
<keyword evidence="1" id="KW-1133">Transmembrane helix</keyword>
<dbReference type="Proteomes" id="UP001617213">
    <property type="component" value="Unassembled WGS sequence"/>
</dbReference>
<accession>A0ABW8DYZ2</accession>
<sequence length="100" mass="10397">MKHLVIKVVSFFAWIGILFSVIGGAIIGSGAGHQVIGAILGFLVGCFGSGIWFLLVSMHDKLTIIADAASGHDSSVRKAPILAPEEKTPGWLDVISGGKP</sequence>
<evidence type="ECO:0000256" key="1">
    <source>
        <dbReference type="SAM" id="Phobius"/>
    </source>
</evidence>
<protein>
    <submittedName>
        <fullName evidence="2">Uncharacterized protein</fullName>
    </submittedName>
</protein>
<gene>
    <name evidence="2" type="ORF">ACIOWJ_12050</name>
</gene>
<keyword evidence="1" id="KW-0812">Transmembrane</keyword>
<dbReference type="RefSeq" id="WP_401381353.1">
    <property type="nucleotide sequence ID" value="NZ_JBIUWZ010000014.1"/>
</dbReference>
<evidence type="ECO:0000313" key="3">
    <source>
        <dbReference type="Proteomes" id="UP001617213"/>
    </source>
</evidence>
<feature type="transmembrane region" description="Helical" evidence="1">
    <location>
        <begin position="35"/>
        <end position="55"/>
    </location>
</feature>
<keyword evidence="1" id="KW-0472">Membrane</keyword>
<reference evidence="2 3" key="1">
    <citation type="submission" date="2024-10" db="EMBL/GenBank/DDBJ databases">
        <title>The Natural Products Discovery Center: Release of the First 8490 Sequenced Strains for Exploring Actinobacteria Biosynthetic Diversity.</title>
        <authorList>
            <person name="Kalkreuter E."/>
            <person name="Kautsar S.A."/>
            <person name="Yang D."/>
            <person name="Bader C.D."/>
            <person name="Teijaro C.N."/>
            <person name="Fluegel L."/>
            <person name="Davis C.M."/>
            <person name="Simpson J.R."/>
            <person name="Lauterbach L."/>
            <person name="Steele A.D."/>
            <person name="Gui C."/>
            <person name="Meng S."/>
            <person name="Li G."/>
            <person name="Viehrig K."/>
            <person name="Ye F."/>
            <person name="Su P."/>
            <person name="Kiefer A.F."/>
            <person name="Nichols A."/>
            <person name="Cepeda A.J."/>
            <person name="Yan W."/>
            <person name="Fan B."/>
            <person name="Jiang Y."/>
            <person name="Adhikari A."/>
            <person name="Zheng C.-J."/>
            <person name="Schuster L."/>
            <person name="Cowan T.M."/>
            <person name="Smanski M.J."/>
            <person name="Chevrette M.G."/>
            <person name="De Carvalho L.P.S."/>
            <person name="Shen B."/>
        </authorList>
    </citation>
    <scope>NUCLEOTIDE SEQUENCE [LARGE SCALE GENOMIC DNA]</scope>
    <source>
        <strain evidence="2 3">NPDC087581</strain>
    </source>
</reference>
<feature type="transmembrane region" description="Helical" evidence="1">
    <location>
        <begin position="12"/>
        <end position="29"/>
    </location>
</feature>
<evidence type="ECO:0000313" key="2">
    <source>
        <dbReference type="EMBL" id="MFJ2678815.1"/>
    </source>
</evidence>
<name>A0ABW8DYZ2_9PSED</name>